<protein>
    <recommendedName>
        <fullName evidence="4">DUF4405 domain-containing protein</fullName>
    </recommendedName>
</protein>
<feature type="transmembrane region" description="Helical" evidence="1">
    <location>
        <begin position="68"/>
        <end position="90"/>
    </location>
</feature>
<dbReference type="Proteomes" id="UP000253782">
    <property type="component" value="Unassembled WGS sequence"/>
</dbReference>
<organism evidence="2 3">
    <name type="scientific">Dyella tabacisoli</name>
    <dbReference type="NCBI Taxonomy" id="2282381"/>
    <lineage>
        <taxon>Bacteria</taxon>
        <taxon>Pseudomonadati</taxon>
        <taxon>Pseudomonadota</taxon>
        <taxon>Gammaproteobacteria</taxon>
        <taxon>Lysobacterales</taxon>
        <taxon>Rhodanobacteraceae</taxon>
        <taxon>Dyella</taxon>
    </lineage>
</organism>
<feature type="transmembrane region" description="Helical" evidence="1">
    <location>
        <begin position="25"/>
        <end position="48"/>
    </location>
</feature>
<gene>
    <name evidence="2" type="ORF">DVJ77_08335</name>
</gene>
<evidence type="ECO:0000313" key="2">
    <source>
        <dbReference type="EMBL" id="RDD82403.1"/>
    </source>
</evidence>
<keyword evidence="1" id="KW-0812">Transmembrane</keyword>
<dbReference type="OrthoDB" id="6228034at2"/>
<evidence type="ECO:0000313" key="3">
    <source>
        <dbReference type="Proteomes" id="UP000253782"/>
    </source>
</evidence>
<dbReference type="EMBL" id="QQAH01000006">
    <property type="protein sequence ID" value="RDD82403.1"/>
    <property type="molecule type" value="Genomic_DNA"/>
</dbReference>
<keyword evidence="3" id="KW-1185">Reference proteome</keyword>
<evidence type="ECO:0008006" key="4">
    <source>
        <dbReference type="Google" id="ProtNLM"/>
    </source>
</evidence>
<keyword evidence="1" id="KW-0472">Membrane</keyword>
<evidence type="ECO:0000256" key="1">
    <source>
        <dbReference type="SAM" id="Phobius"/>
    </source>
</evidence>
<dbReference type="AlphaFoldDB" id="A0A369UPZ7"/>
<reference evidence="2 3" key="1">
    <citation type="submission" date="2018-07" db="EMBL/GenBank/DDBJ databases">
        <title>Dyella tabacisoli L4-6T, whole genome shotgun sequence.</title>
        <authorList>
            <person name="Zhou X.-K."/>
            <person name="Li W.-J."/>
            <person name="Duan Y.-Q."/>
        </authorList>
    </citation>
    <scope>NUCLEOTIDE SEQUENCE [LARGE SCALE GENOMIC DNA]</scope>
    <source>
        <strain evidence="2 3">L4-6</strain>
    </source>
</reference>
<comment type="caution">
    <text evidence="2">The sequence shown here is derived from an EMBL/GenBank/DDBJ whole genome shotgun (WGS) entry which is preliminary data.</text>
</comment>
<keyword evidence="1" id="KW-1133">Transmembrane helix</keyword>
<feature type="transmembrane region" description="Helical" evidence="1">
    <location>
        <begin position="133"/>
        <end position="151"/>
    </location>
</feature>
<name>A0A369UPZ7_9GAMM</name>
<accession>A0A369UPZ7</accession>
<proteinExistence type="predicted"/>
<feature type="transmembrane region" description="Helical" evidence="1">
    <location>
        <begin position="102"/>
        <end position="121"/>
    </location>
</feature>
<sequence>MSPHVNPHAVVGHRTPLRLSRQRRYTVYGIGWTLWLSGALWLLFHYLLMSKGEFGDTPHPLEPWWLRLHAAMAFATLWSFGLVWGVHIVAGWRTNRQRVSGGLSVALLVWLIVTGFLLYYLGDERWRGITSVAHWAVGLSLPAIFVAHVILGRRRAPRQRPAFARHND</sequence>